<comment type="caution">
    <text evidence="1">The sequence shown here is derived from an EMBL/GenBank/DDBJ whole genome shotgun (WGS) entry which is preliminary data.</text>
</comment>
<dbReference type="GeneID" id="95359065"/>
<gene>
    <name evidence="1" type="ORF">HMPREF0682_1408</name>
</gene>
<proteinExistence type="predicted"/>
<dbReference type="AlphaFoldDB" id="U2PXW7"/>
<dbReference type="RefSeq" id="WP_021797639.1">
    <property type="nucleotide sequence ID" value="NZ_ACVN02000188.1"/>
</dbReference>
<dbReference type="EMBL" id="ACVN02000188">
    <property type="protein sequence ID" value="ERK55375.1"/>
    <property type="molecule type" value="Genomic_DNA"/>
</dbReference>
<sequence length="73" mass="7633">MRTERWRRPVTGTMIAAAGMQAVVTQPMAPEPTPGSCIIGVRTTLRRVSLKVARKVVAGGHDGGHRGGAAARA</sequence>
<accession>U2PXW7</accession>
<protein>
    <submittedName>
        <fullName evidence="1">Uncharacterized protein</fullName>
    </submittedName>
</protein>
<evidence type="ECO:0000313" key="1">
    <source>
        <dbReference type="EMBL" id="ERK55375.1"/>
    </source>
</evidence>
<reference evidence="1" key="1">
    <citation type="submission" date="2013-08" db="EMBL/GenBank/DDBJ databases">
        <authorList>
            <person name="Durkin A.S."/>
            <person name="Haft D.R."/>
            <person name="McCorrison J."/>
            <person name="Torralba M."/>
            <person name="Gillis M."/>
            <person name="Haft D.H."/>
            <person name="Methe B."/>
            <person name="Sutton G."/>
            <person name="Nelson K.E."/>
        </authorList>
    </citation>
    <scope>NUCLEOTIDE SEQUENCE [LARGE SCALE GENOMIC DNA]</scope>
    <source>
        <strain evidence="1">F0233</strain>
    </source>
</reference>
<organism evidence="1 2">
    <name type="scientific">Propionibacterium acidifaciens F0233</name>
    <dbReference type="NCBI Taxonomy" id="553198"/>
    <lineage>
        <taxon>Bacteria</taxon>
        <taxon>Bacillati</taxon>
        <taxon>Actinomycetota</taxon>
        <taxon>Actinomycetes</taxon>
        <taxon>Propionibacteriales</taxon>
        <taxon>Propionibacteriaceae</taxon>
        <taxon>Propionibacterium</taxon>
    </lineage>
</organism>
<evidence type="ECO:0000313" key="2">
    <source>
        <dbReference type="Proteomes" id="UP000017052"/>
    </source>
</evidence>
<keyword evidence="2" id="KW-1185">Reference proteome</keyword>
<dbReference type="Proteomes" id="UP000017052">
    <property type="component" value="Unassembled WGS sequence"/>
</dbReference>
<name>U2PXW7_9ACTN</name>